<accession>A0A7S5DRM6</accession>
<gene>
    <name evidence="1" type="ORF">pC5.7b_353</name>
</gene>
<sequence length="40" mass="4373">MYQAHPSIRCAPYELRIVVCKLQIATPGDNRVMANLAAAS</sequence>
<organism evidence="1">
    <name type="scientific">Rhizobium rhizogenes</name>
    <name type="common">Agrobacterium rhizogenes</name>
    <dbReference type="NCBI Taxonomy" id="359"/>
    <lineage>
        <taxon>Bacteria</taxon>
        <taxon>Pseudomonadati</taxon>
        <taxon>Pseudomonadota</taxon>
        <taxon>Alphaproteobacteria</taxon>
        <taxon>Hyphomicrobiales</taxon>
        <taxon>Rhizobiaceae</taxon>
        <taxon>Rhizobium/Agrobacterium group</taxon>
        <taxon>Rhizobium</taxon>
    </lineage>
</organism>
<name>A0A7S5DRM6_RHIRH</name>
<keyword evidence="1" id="KW-0614">Plasmid</keyword>
<dbReference type="EMBL" id="MK318968">
    <property type="protein sequence ID" value="QCL09220.1"/>
    <property type="molecule type" value="Genomic_DNA"/>
</dbReference>
<geneLocation type="plasmid" evidence="1">
    <name>pC5.7b</name>
</geneLocation>
<evidence type="ECO:0000313" key="1">
    <source>
        <dbReference type="EMBL" id="QCL09220.1"/>
    </source>
</evidence>
<protein>
    <submittedName>
        <fullName evidence="1">Uncharacterized protein</fullName>
    </submittedName>
</protein>
<dbReference type="AlphaFoldDB" id="A0A7S5DRM6"/>
<reference evidence="1" key="1">
    <citation type="submission" date="2018-12" db="EMBL/GenBank/DDBJ databases">
        <title>Three Rhizobium rhizogenes strains isolated from the same crown gall tumor carry diverse plasmids.</title>
        <authorList>
            <person name="Pulawska J."/>
            <person name="Kuzmanovic N."/>
        </authorList>
    </citation>
    <scope>NUCLEOTIDE SEQUENCE</scope>
    <source>
        <strain evidence="1">C5.7</strain>
        <plasmid evidence="1">pC5.7b</plasmid>
    </source>
</reference>
<proteinExistence type="predicted"/>